<protein>
    <submittedName>
        <fullName evidence="2">Uncharacterized protein</fullName>
    </submittedName>
</protein>
<dbReference type="GeneID" id="75113710"/>
<dbReference type="RefSeq" id="WP_005680467.1">
    <property type="nucleotide sequence ID" value="NZ_CABMLT010000009.1"/>
</dbReference>
<organism evidence="2 3">
    <name type="scientific">Bacteroides cellulosilyticus</name>
    <dbReference type="NCBI Taxonomy" id="246787"/>
    <lineage>
        <taxon>Bacteria</taxon>
        <taxon>Pseudomonadati</taxon>
        <taxon>Bacteroidota</taxon>
        <taxon>Bacteroidia</taxon>
        <taxon>Bacteroidales</taxon>
        <taxon>Bacteroidaceae</taxon>
        <taxon>Bacteroides</taxon>
    </lineage>
</organism>
<dbReference type="Proteomes" id="UP000448877">
    <property type="component" value="Unassembled WGS sequence"/>
</dbReference>
<reference evidence="2 3" key="1">
    <citation type="journal article" date="2019" name="Nat. Med.">
        <title>A library of human gut bacterial isolates paired with longitudinal multiomics data enables mechanistic microbiome research.</title>
        <authorList>
            <person name="Poyet M."/>
            <person name="Groussin M."/>
            <person name="Gibbons S.M."/>
            <person name="Avila-Pacheco J."/>
            <person name="Jiang X."/>
            <person name="Kearney S.M."/>
            <person name="Perrotta A.R."/>
            <person name="Berdy B."/>
            <person name="Zhao S."/>
            <person name="Lieberman T.D."/>
            <person name="Swanson P.K."/>
            <person name="Smith M."/>
            <person name="Roesemann S."/>
            <person name="Alexander J.E."/>
            <person name="Rich S.A."/>
            <person name="Livny J."/>
            <person name="Vlamakis H."/>
            <person name="Clish C."/>
            <person name="Bullock K."/>
            <person name="Deik A."/>
            <person name="Scott J."/>
            <person name="Pierce K.A."/>
            <person name="Xavier R.J."/>
            <person name="Alm E.J."/>
        </authorList>
    </citation>
    <scope>NUCLEOTIDE SEQUENCE [LARGE SCALE GENOMIC DNA]</scope>
    <source>
        <strain evidence="2 3">BIOML-A6</strain>
    </source>
</reference>
<accession>A0A108TC65</accession>
<sequence>MKFTEWIRHRIVGRFREPDHRELQEIAQKAKRLAGVYNHGELAKLIREYSHSEKAIEQIALLIAKSEPFDSPISTMNKESVDMMDVLTDTPFMAKHGSQLTDIPPWEATSVHGLFAMYTIMRDWGCTKYPMNRIERPPHSEVISAIRILDFQRKSRDVSELCELASYSMVPSTYVKLRYGIEDKCSTYEWLESYLMDRDDCCIEPDVRMNIPRIEAEMCAAAEKAVENIPGVRLPDFYLEGLDRELDKLGRIAVSPDASNDLINVQPDFLVKYGIDKTAAPEEQSRQAQKAYKELDNRLVRVTSRRPYADEFFASLRHGKEKVAEVDRPRPVHKPILRNPPSKGRKMGL</sequence>
<comment type="caution">
    <text evidence="2">The sequence shown here is derived from an EMBL/GenBank/DDBJ whole genome shotgun (WGS) entry which is preliminary data.</text>
</comment>
<dbReference type="EMBL" id="VVYV01000109">
    <property type="protein sequence ID" value="KAA5411640.1"/>
    <property type="molecule type" value="Genomic_DNA"/>
</dbReference>
<evidence type="ECO:0000313" key="2">
    <source>
        <dbReference type="EMBL" id="KAA5411640.1"/>
    </source>
</evidence>
<dbReference type="AlphaFoldDB" id="A0A108TC65"/>
<gene>
    <name evidence="2" type="ORF">F2Y81_28640</name>
</gene>
<evidence type="ECO:0000256" key="1">
    <source>
        <dbReference type="SAM" id="MobiDB-lite"/>
    </source>
</evidence>
<name>A0A108TC65_9BACE</name>
<proteinExistence type="predicted"/>
<feature type="region of interest" description="Disordered" evidence="1">
    <location>
        <begin position="323"/>
        <end position="349"/>
    </location>
</feature>
<evidence type="ECO:0000313" key="3">
    <source>
        <dbReference type="Proteomes" id="UP000448877"/>
    </source>
</evidence>